<gene>
    <name evidence="4" type="ORF">EGY25_15140</name>
</gene>
<dbReference type="InterPro" id="IPR010819">
    <property type="entry name" value="AGE/CE"/>
</dbReference>
<dbReference type="SUPFAM" id="SSF48208">
    <property type="entry name" value="Six-hairpin glycosidases"/>
    <property type="match status" value="1"/>
</dbReference>
<organism evidence="4 5">
    <name type="scientific">Brevundimonas intermedia</name>
    <dbReference type="NCBI Taxonomy" id="74315"/>
    <lineage>
        <taxon>Bacteria</taxon>
        <taxon>Pseudomonadati</taxon>
        <taxon>Pseudomonadota</taxon>
        <taxon>Alphaproteobacteria</taxon>
        <taxon>Caulobacterales</taxon>
        <taxon>Caulobacteraceae</taxon>
        <taxon>Brevundimonas</taxon>
    </lineage>
</organism>
<dbReference type="GO" id="GO:0016853">
    <property type="term" value="F:isomerase activity"/>
    <property type="evidence" value="ECO:0007669"/>
    <property type="project" value="UniProtKB-KW"/>
</dbReference>
<evidence type="ECO:0000313" key="5">
    <source>
        <dbReference type="Proteomes" id="UP000298216"/>
    </source>
</evidence>
<dbReference type="GO" id="GO:0005975">
    <property type="term" value="P:carbohydrate metabolic process"/>
    <property type="evidence" value="ECO:0007669"/>
    <property type="project" value="InterPro"/>
</dbReference>
<dbReference type="Pfam" id="PF07221">
    <property type="entry name" value="GlcNAc_2-epim"/>
    <property type="match status" value="1"/>
</dbReference>
<dbReference type="OrthoDB" id="9806359at2"/>
<dbReference type="PANTHER" id="PTHR15108">
    <property type="entry name" value="N-ACYLGLUCOSAMINE-2-EPIMERASE"/>
    <property type="match status" value="1"/>
</dbReference>
<comment type="caution">
    <text evidence="4">The sequence shown here is derived from an EMBL/GenBank/DDBJ whole genome shotgun (WGS) entry which is preliminary data.</text>
</comment>
<keyword evidence="2 4" id="KW-0413">Isomerase</keyword>
<feature type="region of interest" description="Disordered" evidence="3">
    <location>
        <begin position="1"/>
        <end position="35"/>
    </location>
</feature>
<evidence type="ECO:0000256" key="2">
    <source>
        <dbReference type="ARBA" id="ARBA00023235"/>
    </source>
</evidence>
<dbReference type="Proteomes" id="UP000298216">
    <property type="component" value="Unassembled WGS sequence"/>
</dbReference>
<accession>A0A4Y9RPJ1</accession>
<comment type="similarity">
    <text evidence="1">Belongs to the N-acylglucosamine 2-epimerase family.</text>
</comment>
<dbReference type="EMBL" id="SPVH01000007">
    <property type="protein sequence ID" value="TFW11020.1"/>
    <property type="molecule type" value="Genomic_DNA"/>
</dbReference>
<keyword evidence="5" id="KW-1185">Reference proteome</keyword>
<dbReference type="AlphaFoldDB" id="A0A4Y9RPJ1"/>
<sequence>MARKSGLGGPTSKPRSTTADVERHPMSLPEHGLVSHSSEGFDEELLADAAALTTWLRQAALPVWCTLGLNAVGAFEERLGQDGRRLVEPRRARVQARQLYVFAEAGRCGWNGPWRPAIEMGLKRLNEVFLRSDGLMRTRVAYGGETLDETAYLYDQAFYLLALASISRAYGSTIFERDAVALRDGLCEAADIQGGMREAGAHPYQSNAHMHLLEASLAWEEAGRDPGWRLMSDQIVRLAQTRFIDRQGGYIREFFEADWSPADGLDGRLVEPGHQFEWAWLLARYGQARADQNVIDDARRIYAAGLKGVDPSRRVAVDEMNDDGSLRLSRARLWPQTEWLKASMFFASHCDSHHQNEFISQASLALRALLSYLMEHGVWRDKMFESKSFLDEPAPASSLYHIVASYIQTRDTLRGLLKRPLPAVELA</sequence>
<evidence type="ECO:0000256" key="1">
    <source>
        <dbReference type="ARBA" id="ARBA00008558"/>
    </source>
</evidence>
<protein>
    <submittedName>
        <fullName evidence="4">AGE family epimerase/isomerase</fullName>
    </submittedName>
</protein>
<proteinExistence type="inferred from homology"/>
<reference evidence="4 5" key="1">
    <citation type="submission" date="2019-03" db="EMBL/GenBank/DDBJ databases">
        <title>Draft genome of Brevundimonas sp. a heavy metal resistant soil bacteria.</title>
        <authorList>
            <person name="Soto J."/>
        </authorList>
    </citation>
    <scope>NUCLEOTIDE SEQUENCE [LARGE SCALE GENOMIC DNA]</scope>
    <source>
        <strain evidence="4 5">B-10</strain>
    </source>
</reference>
<evidence type="ECO:0000313" key="4">
    <source>
        <dbReference type="EMBL" id="TFW11020.1"/>
    </source>
</evidence>
<dbReference type="InterPro" id="IPR012341">
    <property type="entry name" value="6hp_glycosidase-like_sf"/>
</dbReference>
<dbReference type="Gene3D" id="1.50.10.10">
    <property type="match status" value="1"/>
</dbReference>
<dbReference type="InterPro" id="IPR008928">
    <property type="entry name" value="6-hairpin_glycosidase_sf"/>
</dbReference>
<name>A0A4Y9RPJ1_9CAUL</name>
<evidence type="ECO:0000256" key="3">
    <source>
        <dbReference type="SAM" id="MobiDB-lite"/>
    </source>
</evidence>